<dbReference type="CDD" id="cd00075">
    <property type="entry name" value="HATPase"/>
    <property type="match status" value="1"/>
</dbReference>
<name>A0A399DYQ1_9DEIN</name>
<dbReference type="PANTHER" id="PTHR43711">
    <property type="entry name" value="TWO-COMPONENT HISTIDINE KINASE"/>
    <property type="match status" value="1"/>
</dbReference>
<comment type="caution">
    <text evidence="11">The sequence shown here is derived from an EMBL/GenBank/DDBJ whole genome shotgun (WGS) entry which is preliminary data.</text>
</comment>
<dbReference type="EC" id="2.7.13.3" evidence="3"/>
<dbReference type="FunFam" id="3.30.565.10:FF:000006">
    <property type="entry name" value="Sensor histidine kinase WalK"/>
    <property type="match status" value="1"/>
</dbReference>
<reference evidence="11 12" key="1">
    <citation type="submission" date="2018-08" db="EMBL/GenBank/DDBJ databases">
        <title>Meiothermus cateniformans JCM 15151 genome sequencing project.</title>
        <authorList>
            <person name="Da Costa M.S."/>
            <person name="Albuquerque L."/>
            <person name="Raposo P."/>
            <person name="Froufe H.J.C."/>
            <person name="Barroso C.S."/>
            <person name="Egas C."/>
        </authorList>
    </citation>
    <scope>NUCLEOTIDE SEQUENCE [LARGE SCALE GENOMIC DNA]</scope>
    <source>
        <strain evidence="11 12">JCM 15151</strain>
    </source>
</reference>
<keyword evidence="5 11" id="KW-0808">Transferase</keyword>
<evidence type="ECO:0000256" key="4">
    <source>
        <dbReference type="ARBA" id="ARBA00022553"/>
    </source>
</evidence>
<organism evidence="11 12">
    <name type="scientific">Meiothermus taiwanensis</name>
    <dbReference type="NCBI Taxonomy" id="172827"/>
    <lineage>
        <taxon>Bacteria</taxon>
        <taxon>Thermotogati</taxon>
        <taxon>Deinococcota</taxon>
        <taxon>Deinococci</taxon>
        <taxon>Thermales</taxon>
        <taxon>Thermaceae</taxon>
        <taxon>Meiothermus</taxon>
    </lineage>
</organism>
<dbReference type="PROSITE" id="PS50109">
    <property type="entry name" value="HIS_KIN"/>
    <property type="match status" value="1"/>
</dbReference>
<evidence type="ECO:0000256" key="8">
    <source>
        <dbReference type="ARBA" id="ARBA00023136"/>
    </source>
</evidence>
<dbReference type="GO" id="GO:0000155">
    <property type="term" value="F:phosphorelay sensor kinase activity"/>
    <property type="evidence" value="ECO:0007669"/>
    <property type="project" value="InterPro"/>
</dbReference>
<dbReference type="PRINTS" id="PR00344">
    <property type="entry name" value="BCTRLSENSOR"/>
</dbReference>
<dbReference type="AlphaFoldDB" id="A0A399DYQ1"/>
<dbReference type="OrthoDB" id="9796330at2"/>
<evidence type="ECO:0000313" key="11">
    <source>
        <dbReference type="EMBL" id="RIH77444.1"/>
    </source>
</evidence>
<dbReference type="Pfam" id="PF02518">
    <property type="entry name" value="HATPase_c"/>
    <property type="match status" value="1"/>
</dbReference>
<dbReference type="FunFam" id="1.10.287.130:FF:000001">
    <property type="entry name" value="Two-component sensor histidine kinase"/>
    <property type="match status" value="1"/>
</dbReference>
<comment type="catalytic activity">
    <reaction evidence="1">
        <text>ATP + protein L-histidine = ADP + protein N-phospho-L-histidine.</text>
        <dbReference type="EC" id="2.7.13.3"/>
    </reaction>
</comment>
<dbReference type="Gene3D" id="3.30.565.10">
    <property type="entry name" value="Histidine kinase-like ATPase, C-terminal domain"/>
    <property type="match status" value="1"/>
</dbReference>
<gene>
    <name evidence="11" type="primary">phoR_1</name>
    <name evidence="11" type="ORF">Mcate_01303</name>
</gene>
<keyword evidence="8" id="KW-0472">Membrane</keyword>
<accession>A0A399DYQ1</accession>
<evidence type="ECO:0000256" key="6">
    <source>
        <dbReference type="ARBA" id="ARBA00022777"/>
    </source>
</evidence>
<dbReference type="PANTHER" id="PTHR43711:SF1">
    <property type="entry name" value="HISTIDINE KINASE 1"/>
    <property type="match status" value="1"/>
</dbReference>
<evidence type="ECO:0000259" key="9">
    <source>
        <dbReference type="PROSITE" id="PS50109"/>
    </source>
</evidence>
<evidence type="ECO:0000256" key="3">
    <source>
        <dbReference type="ARBA" id="ARBA00012438"/>
    </source>
</evidence>
<dbReference type="InterPro" id="IPR003594">
    <property type="entry name" value="HATPase_dom"/>
</dbReference>
<dbReference type="SUPFAM" id="SSF47384">
    <property type="entry name" value="Homodimeric domain of signal transducing histidine kinase"/>
    <property type="match status" value="1"/>
</dbReference>
<proteinExistence type="predicted"/>
<sequence>MTLRTRITLLTLALLAFSLLLIGGSVYGSLQFTLYDNLRRELIETSQTAQRLIREQGDLEGLPLTVYGQALWVPYPNPTPSDILQGAAIPIAKSLAMGDASLTLSEKGLQEVLRSGGFYTQTTLTRADGSQIPLRLRAERLVTEIAGIPQGPQLVILMVGKSTEGIQSTLTNFARTYTATALLVLVFGGLLAFRLVRQTLEPLEWVAKKAEQVSNKPEKLPELEGNNEVASLVKSLNRMLARLESAWETQGRFLADASHELRTPVTAILGHVNYLLRRTQITEQQRESLEIIKRESERMQKLVGDLLELSKTGGSWKIELGSVHLKTVLNEIEEEYSKSFEGQIEVQAPEHVWVLGDPERLHQVMANLVSNAIKAGATRIRLIVLDLTERAVVRVEDNGEGISKEHLPHLFERFYRVDKARDRARGGSGLGLAIVRSIVEAHGGHVWAESELGKGSVFSISLKKTTAPHPQLA</sequence>
<dbReference type="GO" id="GO:0016020">
    <property type="term" value="C:membrane"/>
    <property type="evidence" value="ECO:0007669"/>
    <property type="project" value="UniProtKB-SubCell"/>
</dbReference>
<dbReference type="Gene3D" id="6.10.340.10">
    <property type="match status" value="1"/>
</dbReference>
<feature type="domain" description="Histidine kinase" evidence="9">
    <location>
        <begin position="256"/>
        <end position="466"/>
    </location>
</feature>
<dbReference type="PROSITE" id="PS50885">
    <property type="entry name" value="HAMP"/>
    <property type="match status" value="1"/>
</dbReference>
<evidence type="ECO:0000313" key="12">
    <source>
        <dbReference type="Proteomes" id="UP000266089"/>
    </source>
</evidence>
<dbReference type="Proteomes" id="UP000266089">
    <property type="component" value="Unassembled WGS sequence"/>
</dbReference>
<evidence type="ECO:0000259" key="10">
    <source>
        <dbReference type="PROSITE" id="PS50885"/>
    </source>
</evidence>
<evidence type="ECO:0000256" key="2">
    <source>
        <dbReference type="ARBA" id="ARBA00004370"/>
    </source>
</evidence>
<keyword evidence="4" id="KW-0597">Phosphoprotein</keyword>
<dbReference type="Pfam" id="PF00512">
    <property type="entry name" value="HisKA"/>
    <property type="match status" value="1"/>
</dbReference>
<dbReference type="EMBL" id="QWKX01000026">
    <property type="protein sequence ID" value="RIH77444.1"/>
    <property type="molecule type" value="Genomic_DNA"/>
</dbReference>
<dbReference type="InterPro" id="IPR003660">
    <property type="entry name" value="HAMP_dom"/>
</dbReference>
<dbReference type="InterPro" id="IPR004358">
    <property type="entry name" value="Sig_transdc_His_kin-like_C"/>
</dbReference>
<dbReference type="SMART" id="SM00388">
    <property type="entry name" value="HisKA"/>
    <property type="match status" value="1"/>
</dbReference>
<protein>
    <recommendedName>
        <fullName evidence="3">histidine kinase</fullName>
        <ecNumber evidence="3">2.7.13.3</ecNumber>
    </recommendedName>
</protein>
<dbReference type="InterPro" id="IPR005467">
    <property type="entry name" value="His_kinase_dom"/>
</dbReference>
<keyword evidence="6" id="KW-0418">Kinase</keyword>
<dbReference type="RefSeq" id="WP_027887942.1">
    <property type="nucleotide sequence ID" value="NZ_JBHSXZ010000036.1"/>
</dbReference>
<feature type="domain" description="HAMP" evidence="10">
    <location>
        <begin position="197"/>
        <end position="248"/>
    </location>
</feature>
<keyword evidence="7" id="KW-0902">Two-component regulatory system</keyword>
<evidence type="ECO:0000256" key="7">
    <source>
        <dbReference type="ARBA" id="ARBA00023012"/>
    </source>
</evidence>
<evidence type="ECO:0000256" key="5">
    <source>
        <dbReference type="ARBA" id="ARBA00022679"/>
    </source>
</evidence>
<dbReference type="InterPro" id="IPR036097">
    <property type="entry name" value="HisK_dim/P_sf"/>
</dbReference>
<dbReference type="Gene3D" id="1.10.287.130">
    <property type="match status" value="1"/>
</dbReference>
<dbReference type="SMART" id="SM00387">
    <property type="entry name" value="HATPase_c"/>
    <property type="match status" value="1"/>
</dbReference>
<dbReference type="InterPro" id="IPR036890">
    <property type="entry name" value="HATPase_C_sf"/>
</dbReference>
<dbReference type="InterPro" id="IPR050736">
    <property type="entry name" value="Sensor_HK_Regulatory"/>
</dbReference>
<comment type="subcellular location">
    <subcellularLocation>
        <location evidence="2">Membrane</location>
    </subcellularLocation>
</comment>
<dbReference type="InterPro" id="IPR003661">
    <property type="entry name" value="HisK_dim/P_dom"/>
</dbReference>
<dbReference type="Pfam" id="PF00672">
    <property type="entry name" value="HAMP"/>
    <property type="match status" value="1"/>
</dbReference>
<dbReference type="CDD" id="cd00082">
    <property type="entry name" value="HisKA"/>
    <property type="match status" value="1"/>
</dbReference>
<dbReference type="SUPFAM" id="SSF55874">
    <property type="entry name" value="ATPase domain of HSP90 chaperone/DNA topoisomerase II/histidine kinase"/>
    <property type="match status" value="1"/>
</dbReference>
<evidence type="ECO:0000256" key="1">
    <source>
        <dbReference type="ARBA" id="ARBA00000085"/>
    </source>
</evidence>